<dbReference type="PROSITE" id="PS50157">
    <property type="entry name" value="ZINC_FINGER_C2H2_2"/>
    <property type="match status" value="1"/>
</dbReference>
<evidence type="ECO:0000256" key="12">
    <source>
        <dbReference type="SAM" id="Coils"/>
    </source>
</evidence>
<sequence length="798" mass="91310">MYRFLSSYRALVCFDSFMAFEAFPATKLFFSRPLIMPGQFSSESLSALVSTPSWSPGTLQPFHFRTRTEPVDWRRLAALDVDRVAREMDVGTLQEFITAVTFCDVGAERCPHCRGPADPPLLKLLHMSQLCTEYLLHTQDYLSAQLASLEERLQGALSQAEKEREERAHLDAELQAVKQECRRRKKLIATQQLLLQSSANNYHKCQFCEKSFMNYSYLQAHLQRRHPEITDAERQKKKQVEQMEDVIEELKEKLRMTQSMLEAERETETLRRQQEQEEQRRREGLQRLEMERWKEEERKKIEEEMGEMKQLLQQELKDMANKSSSIEAKILELQSRDLGVSSLGMLLDEDERGKKERELKERMAKKKSEWKKRLKEAQNRHQQEKEELQTENVRLQRALSEESPSLQRLQRQVTSLSTQIRQKDRLIHTQEGKIKILSARPMSDPPAPVSHDLVSTEEEEEDVDEVEHEAESLEENVESFRNLPESPRGDPALVRQFRPILEDTLEEKLEKMGLRKGTKGISKQTLKSLSALVSRQWQQRLKQQPGWQDLREGLERELTHRVKRAQKGQRKYTPDPAKQRKKKHLNGVQQKSLKSSQSNTKPSPQNVKSQQAPQPTPRSKIPAQIQRIEAKKKSTPPFSSEEESVEDSVYMNSSRSKPPPTVRVIQSGAGSTPVPEPMEDWSDSDLSEGLLSSRPRQTLSTHGSVVQSLTRSLERQLSAPMTKPQDGTGVLPPPTTSLSSRPTKIVKQLAFSDVDSDLELSSIEEITPHPAGVRGSSDVGGTSGTSVWSSSASRAGVW</sequence>
<dbReference type="PROSITE" id="PS00028">
    <property type="entry name" value="ZINC_FINGER_C2H2_1"/>
    <property type="match status" value="1"/>
</dbReference>
<keyword evidence="9" id="KW-0206">Cytoskeleton</keyword>
<feature type="compositionally biased region" description="Basic and acidic residues" evidence="13">
    <location>
        <begin position="549"/>
        <end position="560"/>
    </location>
</feature>
<feature type="region of interest" description="Disordered" evidence="13">
    <location>
        <begin position="351"/>
        <end position="495"/>
    </location>
</feature>
<evidence type="ECO:0000259" key="14">
    <source>
        <dbReference type="PROSITE" id="PS50157"/>
    </source>
</evidence>
<accession>A0A6J2WRZ0</accession>
<evidence type="ECO:0000256" key="5">
    <source>
        <dbReference type="ARBA" id="ARBA00022723"/>
    </source>
</evidence>
<feature type="compositionally biased region" description="Basic residues" evidence="13">
    <location>
        <begin position="363"/>
        <end position="374"/>
    </location>
</feature>
<dbReference type="PANTHER" id="PTHR21502:SF8">
    <property type="entry name" value="CILIUM ASSEMBLY PROTEIN DZIP1L"/>
    <property type="match status" value="1"/>
</dbReference>
<dbReference type="GO" id="GO:0060271">
    <property type="term" value="P:cilium assembly"/>
    <property type="evidence" value="ECO:0007669"/>
    <property type="project" value="TreeGrafter"/>
</dbReference>
<dbReference type="OrthoDB" id="515971at2759"/>
<dbReference type="InterPro" id="IPR013087">
    <property type="entry name" value="Znf_C2H2_type"/>
</dbReference>
<feature type="compositionally biased region" description="Basic and acidic residues" evidence="13">
    <location>
        <begin position="351"/>
        <end position="362"/>
    </location>
</feature>
<reference evidence="16" key="1">
    <citation type="submission" date="2025-08" db="UniProtKB">
        <authorList>
            <consortium name="RefSeq"/>
        </authorList>
    </citation>
    <scope>IDENTIFICATION</scope>
</reference>
<dbReference type="InterPro" id="IPR032714">
    <property type="entry name" value="DZIP1_N"/>
</dbReference>
<evidence type="ECO:0000256" key="13">
    <source>
        <dbReference type="SAM" id="MobiDB-lite"/>
    </source>
</evidence>
<dbReference type="CTD" id="199221"/>
<feature type="compositionally biased region" description="Basic and acidic residues" evidence="13">
    <location>
        <begin position="262"/>
        <end position="283"/>
    </location>
</feature>
<keyword evidence="5" id="KW-0479">Metal-binding</keyword>
<evidence type="ECO:0000256" key="10">
    <source>
        <dbReference type="ARBA" id="ARBA00023273"/>
    </source>
</evidence>
<evidence type="ECO:0000256" key="8">
    <source>
        <dbReference type="ARBA" id="ARBA00023054"/>
    </source>
</evidence>
<dbReference type="GO" id="GO:0005737">
    <property type="term" value="C:cytoplasm"/>
    <property type="evidence" value="ECO:0007669"/>
    <property type="project" value="TreeGrafter"/>
</dbReference>
<proteinExistence type="inferred from homology"/>
<feature type="compositionally biased region" description="Low complexity" evidence="13">
    <location>
        <begin position="772"/>
        <end position="798"/>
    </location>
</feature>
<dbReference type="GO" id="GO:0036064">
    <property type="term" value="C:ciliary basal body"/>
    <property type="evidence" value="ECO:0007669"/>
    <property type="project" value="TreeGrafter"/>
</dbReference>
<evidence type="ECO:0000313" key="15">
    <source>
        <dbReference type="Proteomes" id="UP000504632"/>
    </source>
</evidence>
<feature type="compositionally biased region" description="Acidic residues" evidence="13">
    <location>
        <begin position="677"/>
        <end position="686"/>
    </location>
</feature>
<evidence type="ECO:0000256" key="6">
    <source>
        <dbReference type="ARBA" id="ARBA00022771"/>
    </source>
</evidence>
<feature type="domain" description="C2H2-type" evidence="14">
    <location>
        <begin position="203"/>
        <end position="226"/>
    </location>
</feature>
<dbReference type="PANTHER" id="PTHR21502">
    <property type="entry name" value="ZINC FINGER PROTEIN DZIP1"/>
    <property type="match status" value="1"/>
</dbReference>
<gene>
    <name evidence="16" type="primary">dzip1l</name>
</gene>
<dbReference type="FunCoup" id="A0A6J2WRZ0">
    <property type="interactions" value="12"/>
</dbReference>
<dbReference type="InParanoid" id="A0A6J2WRZ0"/>
<keyword evidence="8 12" id="KW-0175">Coiled coil</keyword>
<evidence type="ECO:0000256" key="3">
    <source>
        <dbReference type="ARBA" id="ARBA00009131"/>
    </source>
</evidence>
<comment type="similarity">
    <text evidence="3">Belongs to the DZIP C2H2-type zinc-finger protein family.</text>
</comment>
<feature type="coiled-coil region" evidence="12">
    <location>
        <begin position="146"/>
        <end position="180"/>
    </location>
</feature>
<dbReference type="InterPro" id="IPR051241">
    <property type="entry name" value="DZIP_RILPL"/>
</dbReference>
<keyword evidence="15" id="KW-1185">Reference proteome</keyword>
<feature type="compositionally biased region" description="Basic and acidic residues" evidence="13">
    <location>
        <begin position="375"/>
        <end position="388"/>
    </location>
</feature>
<evidence type="ECO:0000313" key="16">
    <source>
        <dbReference type="RefSeq" id="XP_030646931.1"/>
    </source>
</evidence>
<dbReference type="GO" id="GO:0008270">
    <property type="term" value="F:zinc ion binding"/>
    <property type="evidence" value="ECO:0007669"/>
    <property type="project" value="UniProtKB-KW"/>
</dbReference>
<dbReference type="Gene3D" id="3.30.160.60">
    <property type="entry name" value="Classic Zinc Finger"/>
    <property type="match status" value="1"/>
</dbReference>
<evidence type="ECO:0000256" key="2">
    <source>
        <dbReference type="ARBA" id="ARBA00004120"/>
    </source>
</evidence>
<evidence type="ECO:0000256" key="4">
    <source>
        <dbReference type="ARBA" id="ARBA00022490"/>
    </source>
</evidence>
<protein>
    <submittedName>
        <fullName evidence="16">Cilium assembly protein DZIP1L</fullName>
    </submittedName>
</protein>
<keyword evidence="7" id="KW-0862">Zinc</keyword>
<organism evidence="15 16">
    <name type="scientific">Chanos chanos</name>
    <name type="common">Milkfish</name>
    <name type="synonym">Mugil chanos</name>
    <dbReference type="NCBI Taxonomy" id="29144"/>
    <lineage>
        <taxon>Eukaryota</taxon>
        <taxon>Metazoa</taxon>
        <taxon>Chordata</taxon>
        <taxon>Craniata</taxon>
        <taxon>Vertebrata</taxon>
        <taxon>Euteleostomi</taxon>
        <taxon>Actinopterygii</taxon>
        <taxon>Neopterygii</taxon>
        <taxon>Teleostei</taxon>
        <taxon>Ostariophysi</taxon>
        <taxon>Gonorynchiformes</taxon>
        <taxon>Chanidae</taxon>
        <taxon>Chanos</taxon>
    </lineage>
</organism>
<keyword evidence="10" id="KW-0966">Cell projection</keyword>
<feature type="compositionally biased region" description="Polar residues" evidence="13">
    <location>
        <begin position="694"/>
        <end position="711"/>
    </location>
</feature>
<feature type="compositionally biased region" description="Polar residues" evidence="13">
    <location>
        <begin position="402"/>
        <end position="420"/>
    </location>
</feature>
<feature type="region of interest" description="Disordered" evidence="13">
    <location>
        <begin position="763"/>
        <end position="798"/>
    </location>
</feature>
<feature type="compositionally biased region" description="Polar residues" evidence="13">
    <location>
        <begin position="587"/>
        <end position="613"/>
    </location>
</feature>
<feature type="region of interest" description="Disordered" evidence="13">
    <location>
        <begin position="261"/>
        <end position="283"/>
    </location>
</feature>
<dbReference type="RefSeq" id="XP_030646931.1">
    <property type="nucleotide sequence ID" value="XM_030791071.1"/>
</dbReference>
<evidence type="ECO:0000256" key="9">
    <source>
        <dbReference type="ARBA" id="ARBA00023212"/>
    </source>
</evidence>
<dbReference type="InterPro" id="IPR058883">
    <property type="entry name" value="DZIP1_dom"/>
</dbReference>
<keyword evidence="4" id="KW-0963">Cytoplasm</keyword>
<name>A0A6J2WRZ0_CHACN</name>
<feature type="compositionally biased region" description="Basic residues" evidence="13">
    <location>
        <begin position="561"/>
        <end position="570"/>
    </location>
</feature>
<evidence type="ECO:0000256" key="7">
    <source>
        <dbReference type="ARBA" id="ARBA00022833"/>
    </source>
</evidence>
<keyword evidence="6 11" id="KW-0863">Zinc-finger</keyword>
<dbReference type="Pfam" id="PF13815">
    <property type="entry name" value="Dzip-like_N"/>
    <property type="match status" value="1"/>
</dbReference>
<feature type="compositionally biased region" description="Acidic residues" evidence="13">
    <location>
        <begin position="455"/>
        <end position="477"/>
    </location>
</feature>
<dbReference type="Proteomes" id="UP000504632">
    <property type="component" value="Chromosome 14"/>
</dbReference>
<evidence type="ECO:0000256" key="11">
    <source>
        <dbReference type="PROSITE-ProRule" id="PRU00042"/>
    </source>
</evidence>
<dbReference type="GeneID" id="115827258"/>
<comment type="subcellular location">
    <subcellularLocation>
        <location evidence="2">Cytoplasm</location>
        <location evidence="2">Cytoskeleton</location>
        <location evidence="2">Cilium basal body</location>
    </subcellularLocation>
    <subcellularLocation>
        <location evidence="1">Cytoplasm</location>
        <location evidence="1">Cytoskeleton</location>
        <location evidence="1">Microtubule organizing center</location>
        <location evidence="1">Centrosome</location>
        <location evidence="1">Centriole</location>
    </subcellularLocation>
</comment>
<dbReference type="AlphaFoldDB" id="A0A6J2WRZ0"/>
<evidence type="ECO:0000256" key="1">
    <source>
        <dbReference type="ARBA" id="ARBA00004114"/>
    </source>
</evidence>
<dbReference type="Pfam" id="PF25977">
    <property type="entry name" value="DZIP1"/>
    <property type="match status" value="1"/>
</dbReference>
<feature type="compositionally biased region" description="Basic and acidic residues" evidence="13">
    <location>
        <begin position="421"/>
        <end position="434"/>
    </location>
</feature>
<feature type="region of interest" description="Disordered" evidence="13">
    <location>
        <begin position="539"/>
        <end position="743"/>
    </location>
</feature>
<dbReference type="GO" id="GO:0005814">
    <property type="term" value="C:centriole"/>
    <property type="evidence" value="ECO:0007669"/>
    <property type="project" value="UniProtKB-SubCell"/>
</dbReference>